<feature type="compositionally biased region" description="Polar residues" evidence="3">
    <location>
        <begin position="196"/>
        <end position="207"/>
    </location>
</feature>
<name>A0A366KC79_9BIFI</name>
<dbReference type="SUPFAM" id="SSF50249">
    <property type="entry name" value="Nucleic acid-binding proteins"/>
    <property type="match status" value="1"/>
</dbReference>
<evidence type="ECO:0000313" key="4">
    <source>
        <dbReference type="EMBL" id="RBP98261.1"/>
    </source>
</evidence>
<evidence type="ECO:0000256" key="2">
    <source>
        <dbReference type="PROSITE-ProRule" id="PRU00252"/>
    </source>
</evidence>
<dbReference type="GO" id="GO:0003697">
    <property type="term" value="F:single-stranded DNA binding"/>
    <property type="evidence" value="ECO:0007669"/>
    <property type="project" value="InterPro"/>
</dbReference>
<sequence>MLGFHVDGYGITAIVGVPRKMWIGVAASMMAAGTPAGSTHPHLPAVHFEREGKMSQQAMVTMSGFAGADPVSFGREGGPVACSLRLGSTRSYYSSAEQEWREQPTTWITVKAFRGLAANILASVHKGDAVIAIGLLITEEWERDGAKRSRIVMEASGLGHDLNLGLTAFTRNSGKQGFVGAPNRQQKARDPFAQAQAEQGSGVTQGSDPAAGSPSHGQAGDGKGPTRQRETRDCSGETEEFAGADM</sequence>
<feature type="region of interest" description="Disordered" evidence="3">
    <location>
        <begin position="175"/>
        <end position="246"/>
    </location>
</feature>
<dbReference type="Proteomes" id="UP000252530">
    <property type="component" value="Unassembled WGS sequence"/>
</dbReference>
<dbReference type="CDD" id="cd04496">
    <property type="entry name" value="SSB_OBF"/>
    <property type="match status" value="1"/>
</dbReference>
<dbReference type="Pfam" id="PF00436">
    <property type="entry name" value="SSB"/>
    <property type="match status" value="1"/>
</dbReference>
<gene>
    <name evidence="4" type="ORF">CRD60_03810</name>
</gene>
<evidence type="ECO:0000313" key="5">
    <source>
        <dbReference type="Proteomes" id="UP000252530"/>
    </source>
</evidence>
<keyword evidence="1 2" id="KW-0238">DNA-binding</keyword>
<dbReference type="InterPro" id="IPR000424">
    <property type="entry name" value="Primosome_PriB/ssb"/>
</dbReference>
<feature type="compositionally biased region" description="Acidic residues" evidence="3">
    <location>
        <begin position="236"/>
        <end position="246"/>
    </location>
</feature>
<reference evidence="4 5" key="1">
    <citation type="submission" date="2017-10" db="EMBL/GenBank/DDBJ databases">
        <title>Bifidobacterium xylocopum sp. nov. and Bifidobacterium aemilianum sp. nov., from the carpenter bee (Xylocopa violacea) digestive tract.</title>
        <authorList>
            <person name="Alberoni D."/>
            <person name="Baffoni L."/>
            <person name="Di Gioia D."/>
            <person name="Gaggia F."/>
            <person name="Biavati B."/>
        </authorList>
    </citation>
    <scope>NUCLEOTIDE SEQUENCE [LARGE SCALE GENOMIC DNA]</scope>
    <source>
        <strain evidence="4 5">XV10</strain>
    </source>
</reference>
<accession>A0A366KC79</accession>
<organism evidence="4 5">
    <name type="scientific">Bifidobacterium aemilianum</name>
    <dbReference type="NCBI Taxonomy" id="2493120"/>
    <lineage>
        <taxon>Bacteria</taxon>
        <taxon>Bacillati</taxon>
        <taxon>Actinomycetota</taxon>
        <taxon>Actinomycetes</taxon>
        <taxon>Bifidobacteriales</taxon>
        <taxon>Bifidobacteriaceae</taxon>
        <taxon>Bifidobacterium</taxon>
    </lineage>
</organism>
<dbReference type="Gene3D" id="2.40.50.140">
    <property type="entry name" value="Nucleic acid-binding proteins"/>
    <property type="match status" value="1"/>
</dbReference>
<comment type="caution">
    <text evidence="4">The sequence shown here is derived from an EMBL/GenBank/DDBJ whole genome shotgun (WGS) entry which is preliminary data.</text>
</comment>
<dbReference type="EMBL" id="PDCG01000002">
    <property type="protein sequence ID" value="RBP98261.1"/>
    <property type="molecule type" value="Genomic_DNA"/>
</dbReference>
<evidence type="ECO:0000256" key="1">
    <source>
        <dbReference type="ARBA" id="ARBA00023125"/>
    </source>
</evidence>
<protein>
    <submittedName>
        <fullName evidence="4">Single-stranded DNA-binding protein</fullName>
    </submittedName>
</protein>
<dbReference type="InterPro" id="IPR012340">
    <property type="entry name" value="NA-bd_OB-fold"/>
</dbReference>
<evidence type="ECO:0000256" key="3">
    <source>
        <dbReference type="SAM" id="MobiDB-lite"/>
    </source>
</evidence>
<dbReference type="PROSITE" id="PS50935">
    <property type="entry name" value="SSB"/>
    <property type="match status" value="1"/>
</dbReference>
<proteinExistence type="predicted"/>
<keyword evidence="5" id="KW-1185">Reference proteome</keyword>
<dbReference type="AlphaFoldDB" id="A0A366KC79"/>